<protein>
    <submittedName>
        <fullName evidence="1">Uncharacterized protein</fullName>
    </submittedName>
</protein>
<sequence length="90" mass="9996">MAEHSGDRPRLPGPLTQIPLLEEIILHSNHRFCPSQTLSITQIVVLQLSSLLLSVALPSRMHMAEDSSAQIFSLFLTELYGILHCVEVFG</sequence>
<gene>
    <name evidence="1" type="ORF">ILEXP_LOCUS1226</name>
</gene>
<reference evidence="1 2" key="1">
    <citation type="submission" date="2024-02" db="EMBL/GenBank/DDBJ databases">
        <authorList>
            <person name="Vignale AGUSTIN F."/>
            <person name="Sosa J E."/>
            <person name="Modenutti C."/>
        </authorList>
    </citation>
    <scope>NUCLEOTIDE SEQUENCE [LARGE SCALE GENOMIC DNA]</scope>
</reference>
<dbReference type="EMBL" id="CAUOFW020000403">
    <property type="protein sequence ID" value="CAK9134291.1"/>
    <property type="molecule type" value="Genomic_DNA"/>
</dbReference>
<accession>A0ABC8QPY0</accession>
<dbReference type="AlphaFoldDB" id="A0ABC8QPY0"/>
<name>A0ABC8QPY0_9AQUA</name>
<organism evidence="1 2">
    <name type="scientific">Ilex paraguariensis</name>
    <name type="common">yerba mate</name>
    <dbReference type="NCBI Taxonomy" id="185542"/>
    <lineage>
        <taxon>Eukaryota</taxon>
        <taxon>Viridiplantae</taxon>
        <taxon>Streptophyta</taxon>
        <taxon>Embryophyta</taxon>
        <taxon>Tracheophyta</taxon>
        <taxon>Spermatophyta</taxon>
        <taxon>Magnoliopsida</taxon>
        <taxon>eudicotyledons</taxon>
        <taxon>Gunneridae</taxon>
        <taxon>Pentapetalae</taxon>
        <taxon>asterids</taxon>
        <taxon>campanulids</taxon>
        <taxon>Aquifoliales</taxon>
        <taxon>Aquifoliaceae</taxon>
        <taxon>Ilex</taxon>
    </lineage>
</organism>
<comment type="caution">
    <text evidence="1">The sequence shown here is derived from an EMBL/GenBank/DDBJ whole genome shotgun (WGS) entry which is preliminary data.</text>
</comment>
<keyword evidence="2" id="KW-1185">Reference proteome</keyword>
<evidence type="ECO:0000313" key="2">
    <source>
        <dbReference type="Proteomes" id="UP001642360"/>
    </source>
</evidence>
<evidence type="ECO:0000313" key="1">
    <source>
        <dbReference type="EMBL" id="CAK9134291.1"/>
    </source>
</evidence>
<dbReference type="Proteomes" id="UP001642360">
    <property type="component" value="Unassembled WGS sequence"/>
</dbReference>
<proteinExistence type="predicted"/>